<comment type="caution">
    <text evidence="2">The sequence shown here is derived from an EMBL/GenBank/DDBJ whole genome shotgun (WGS) entry which is preliminary data.</text>
</comment>
<gene>
    <name evidence="2" type="ORF">AVEN_272668_1</name>
</gene>
<dbReference type="AlphaFoldDB" id="A0A4Y2NNX2"/>
<dbReference type="EMBL" id="BGPR01009489">
    <property type="protein sequence ID" value="GBN40339.1"/>
    <property type="molecule type" value="Genomic_DNA"/>
</dbReference>
<keyword evidence="3" id="KW-1185">Reference proteome</keyword>
<feature type="region of interest" description="Disordered" evidence="1">
    <location>
        <begin position="48"/>
        <end position="78"/>
    </location>
</feature>
<proteinExistence type="predicted"/>
<protein>
    <submittedName>
        <fullName evidence="2">Uncharacterized protein</fullName>
    </submittedName>
</protein>
<dbReference type="Proteomes" id="UP000499080">
    <property type="component" value="Unassembled WGS sequence"/>
</dbReference>
<accession>A0A4Y2NNX2</accession>
<evidence type="ECO:0000256" key="1">
    <source>
        <dbReference type="SAM" id="MobiDB-lite"/>
    </source>
</evidence>
<organism evidence="2 3">
    <name type="scientific">Araneus ventricosus</name>
    <name type="common">Orbweaver spider</name>
    <name type="synonym">Epeira ventricosa</name>
    <dbReference type="NCBI Taxonomy" id="182803"/>
    <lineage>
        <taxon>Eukaryota</taxon>
        <taxon>Metazoa</taxon>
        <taxon>Ecdysozoa</taxon>
        <taxon>Arthropoda</taxon>
        <taxon>Chelicerata</taxon>
        <taxon>Arachnida</taxon>
        <taxon>Araneae</taxon>
        <taxon>Araneomorphae</taxon>
        <taxon>Entelegynae</taxon>
        <taxon>Araneoidea</taxon>
        <taxon>Araneidae</taxon>
        <taxon>Araneus</taxon>
    </lineage>
</organism>
<evidence type="ECO:0000313" key="3">
    <source>
        <dbReference type="Proteomes" id="UP000499080"/>
    </source>
</evidence>
<sequence>MRATTGPPPDSALKVEIKAPGQQLAKYPDSSLLHSQPAQSPILVTCRTRQRHGVKGATRRRASKPGTSGAGEPAKHRLYIPPLLPPSIF</sequence>
<evidence type="ECO:0000313" key="2">
    <source>
        <dbReference type="EMBL" id="GBN40339.1"/>
    </source>
</evidence>
<reference evidence="2 3" key="1">
    <citation type="journal article" date="2019" name="Sci. Rep.">
        <title>Orb-weaving spider Araneus ventricosus genome elucidates the spidroin gene catalogue.</title>
        <authorList>
            <person name="Kono N."/>
            <person name="Nakamura H."/>
            <person name="Ohtoshi R."/>
            <person name="Moran D.A.P."/>
            <person name="Shinohara A."/>
            <person name="Yoshida Y."/>
            <person name="Fujiwara M."/>
            <person name="Mori M."/>
            <person name="Tomita M."/>
            <person name="Arakawa K."/>
        </authorList>
    </citation>
    <scope>NUCLEOTIDE SEQUENCE [LARGE SCALE GENOMIC DNA]</scope>
</reference>
<feature type="compositionally biased region" description="Basic residues" evidence="1">
    <location>
        <begin position="48"/>
        <end position="63"/>
    </location>
</feature>
<name>A0A4Y2NNX2_ARAVE</name>